<dbReference type="KEGG" id="ccx:COCOR_02083"/>
<reference evidence="3 4" key="1">
    <citation type="journal article" date="2012" name="J. Bacteriol.">
        <title>Complete Genome Sequence of the Fruiting Myxobacterium Corallococcus coralloides DSM 2259.</title>
        <authorList>
            <person name="Huntley S."/>
            <person name="Zhang Y."/>
            <person name="Treuner-Lange A."/>
            <person name="Kneip S."/>
            <person name="Sensen C.W."/>
            <person name="Sogaard-Andersen L."/>
        </authorList>
    </citation>
    <scope>NUCLEOTIDE SEQUENCE [LARGE SCALE GENOMIC DNA]</scope>
    <source>
        <strain evidence="4">ATCC 25202 / DSM 2259 / NBRC 100086 / M2</strain>
    </source>
</reference>
<sequence length="178" mass="19474">MTMASRGLYLAALVASAGAGFGMARWTGPTAVATDAELPRRLEGVERELRALRQGLEGPSRPAPVAVAGLDARALQEDLRRMVREEFQTVTAEARAESPPDRPEPAPPIPSGNLEAYAKARRVLEDGIASRHWGDQERGELRALREKLTQPQLRELLTKLAVAINQQQLRITTHGPPF</sequence>
<dbReference type="OrthoDB" id="5526588at2"/>
<feature type="compositionally biased region" description="Basic and acidic residues" evidence="1">
    <location>
        <begin position="94"/>
        <end position="104"/>
    </location>
</feature>
<gene>
    <name evidence="3" type="ordered locus">COCOR_02083</name>
</gene>
<dbReference type="Proteomes" id="UP000007587">
    <property type="component" value="Chromosome"/>
</dbReference>
<evidence type="ECO:0000256" key="1">
    <source>
        <dbReference type="SAM" id="MobiDB-lite"/>
    </source>
</evidence>
<keyword evidence="4" id="KW-1185">Reference proteome</keyword>
<dbReference type="InParanoid" id="H8MIY3"/>
<dbReference type="RefSeq" id="WP_014394916.1">
    <property type="nucleotide sequence ID" value="NC_017030.1"/>
</dbReference>
<dbReference type="HOGENOM" id="CLU_1515410_0_0_7"/>
<evidence type="ECO:0000313" key="3">
    <source>
        <dbReference type="EMBL" id="AFE04463.1"/>
    </source>
</evidence>
<feature type="region of interest" description="Disordered" evidence="1">
    <location>
        <begin position="91"/>
        <end position="113"/>
    </location>
</feature>
<keyword evidence="2" id="KW-0732">Signal</keyword>
<organism evidence="3 4">
    <name type="scientific">Corallococcus coralloides (strain ATCC 25202 / DSM 2259 / NBRC 100086 / M2)</name>
    <name type="common">Myxococcus coralloides</name>
    <dbReference type="NCBI Taxonomy" id="1144275"/>
    <lineage>
        <taxon>Bacteria</taxon>
        <taxon>Pseudomonadati</taxon>
        <taxon>Myxococcota</taxon>
        <taxon>Myxococcia</taxon>
        <taxon>Myxococcales</taxon>
        <taxon>Cystobacterineae</taxon>
        <taxon>Myxococcaceae</taxon>
        <taxon>Corallococcus</taxon>
    </lineage>
</organism>
<feature type="chain" id="PRO_5003616027" description="Lipoprotein" evidence="2">
    <location>
        <begin position="20"/>
        <end position="178"/>
    </location>
</feature>
<evidence type="ECO:0008006" key="5">
    <source>
        <dbReference type="Google" id="ProtNLM"/>
    </source>
</evidence>
<name>H8MIY3_CORCM</name>
<reference evidence="4" key="2">
    <citation type="submission" date="2012-03" db="EMBL/GenBank/DDBJ databases">
        <title>Genome sequence of the fruiting myxobacterium Corallococcus coralloides DSM 2259.</title>
        <authorList>
            <person name="Huntley S."/>
            <person name="Zhang Y."/>
            <person name="Treuner-Lange A."/>
            <person name="Sensen C.W."/>
            <person name="Sogaard-Andersen L."/>
        </authorList>
    </citation>
    <scope>NUCLEOTIDE SEQUENCE [LARGE SCALE GENOMIC DNA]</scope>
    <source>
        <strain evidence="4">ATCC 25202 / DSM 2259 / NBRC 100086 / M2</strain>
    </source>
</reference>
<evidence type="ECO:0000313" key="4">
    <source>
        <dbReference type="Proteomes" id="UP000007587"/>
    </source>
</evidence>
<feature type="signal peptide" evidence="2">
    <location>
        <begin position="1"/>
        <end position="19"/>
    </location>
</feature>
<dbReference type="STRING" id="1144275.COCOR_02083"/>
<accession>H8MIY3</accession>
<evidence type="ECO:0000256" key="2">
    <source>
        <dbReference type="SAM" id="SignalP"/>
    </source>
</evidence>
<dbReference type="EMBL" id="CP003389">
    <property type="protein sequence ID" value="AFE04463.1"/>
    <property type="molecule type" value="Genomic_DNA"/>
</dbReference>
<dbReference type="AlphaFoldDB" id="H8MIY3"/>
<proteinExistence type="predicted"/>
<protein>
    <recommendedName>
        <fullName evidence="5">Lipoprotein</fullName>
    </recommendedName>
</protein>